<organism evidence="2 3">
    <name type="scientific">Orchesella cincta</name>
    <name type="common">Springtail</name>
    <name type="synonym">Podura cincta</name>
    <dbReference type="NCBI Taxonomy" id="48709"/>
    <lineage>
        <taxon>Eukaryota</taxon>
        <taxon>Metazoa</taxon>
        <taxon>Ecdysozoa</taxon>
        <taxon>Arthropoda</taxon>
        <taxon>Hexapoda</taxon>
        <taxon>Collembola</taxon>
        <taxon>Entomobryomorpha</taxon>
        <taxon>Entomobryoidea</taxon>
        <taxon>Orchesellidae</taxon>
        <taxon>Orchesellinae</taxon>
        <taxon>Orchesella</taxon>
    </lineage>
</organism>
<sequence>MKYAFLILCFVCACTLVWNVKASPMSTATESHMEESNGRVRRDMEGLMSMMTGKPGADGKPNPFADIFKFISQGIQTITQAFKS</sequence>
<accession>A0A1D2MZB4</accession>
<feature type="signal peptide" evidence="1">
    <location>
        <begin position="1"/>
        <end position="22"/>
    </location>
</feature>
<keyword evidence="3" id="KW-1185">Reference proteome</keyword>
<comment type="caution">
    <text evidence="2">The sequence shown here is derived from an EMBL/GenBank/DDBJ whole genome shotgun (WGS) entry which is preliminary data.</text>
</comment>
<evidence type="ECO:0000313" key="3">
    <source>
        <dbReference type="Proteomes" id="UP000094527"/>
    </source>
</evidence>
<reference evidence="2 3" key="1">
    <citation type="journal article" date="2016" name="Genome Biol. Evol.">
        <title>Gene Family Evolution Reflects Adaptation to Soil Environmental Stressors in the Genome of the Collembolan Orchesella cincta.</title>
        <authorList>
            <person name="Faddeeva-Vakhrusheva A."/>
            <person name="Derks M.F."/>
            <person name="Anvar S.Y."/>
            <person name="Agamennone V."/>
            <person name="Suring W."/>
            <person name="Smit S."/>
            <person name="van Straalen N.M."/>
            <person name="Roelofs D."/>
        </authorList>
    </citation>
    <scope>NUCLEOTIDE SEQUENCE [LARGE SCALE GENOMIC DNA]</scope>
    <source>
        <tissue evidence="2">Mixed pool</tissue>
    </source>
</reference>
<dbReference type="Proteomes" id="UP000094527">
    <property type="component" value="Unassembled WGS sequence"/>
</dbReference>
<evidence type="ECO:0000313" key="2">
    <source>
        <dbReference type="EMBL" id="ODM98154.1"/>
    </source>
</evidence>
<protein>
    <submittedName>
        <fullName evidence="2">Uncharacterized protein</fullName>
    </submittedName>
</protein>
<proteinExistence type="predicted"/>
<keyword evidence="1" id="KW-0732">Signal</keyword>
<name>A0A1D2MZB4_ORCCI</name>
<dbReference type="EMBL" id="LJIJ01000378">
    <property type="protein sequence ID" value="ODM98154.1"/>
    <property type="molecule type" value="Genomic_DNA"/>
</dbReference>
<evidence type="ECO:0000256" key="1">
    <source>
        <dbReference type="SAM" id="SignalP"/>
    </source>
</evidence>
<gene>
    <name evidence="2" type="ORF">Ocin01_08527</name>
</gene>
<feature type="chain" id="PRO_5008904758" evidence="1">
    <location>
        <begin position="23"/>
        <end position="84"/>
    </location>
</feature>
<dbReference type="AlphaFoldDB" id="A0A1D2MZB4"/>